<accession>A0A561T060</accession>
<sequence length="223" mass="23619">MLAPMAAAGEGGTTVAQRERDSAGAPPVEAPDHRKGSRRRGEKLYSAIYEATLAELVDVGYADLTMKGIAQRAGASKGSLYRRWSGRAELVVDAVQHAVPVALEVPDVGSVRDDVLGFLRRIATVLNGPIGVAVRGLLVETVEDPELSAVVRARFIEPVTASMLEALRRGVVRGEVRPAALTPLVANVGPSVLREHFLLRGGPIPDALLVDIVDTVVVPLTRA</sequence>
<keyword evidence="2 4" id="KW-0238">DNA-binding</keyword>
<evidence type="ECO:0000256" key="1">
    <source>
        <dbReference type="ARBA" id="ARBA00023015"/>
    </source>
</evidence>
<feature type="region of interest" description="Disordered" evidence="5">
    <location>
        <begin position="1"/>
        <end position="39"/>
    </location>
</feature>
<dbReference type="EMBL" id="VIWU01000001">
    <property type="protein sequence ID" value="TWF80502.1"/>
    <property type="molecule type" value="Genomic_DNA"/>
</dbReference>
<dbReference type="GO" id="GO:0000976">
    <property type="term" value="F:transcription cis-regulatory region binding"/>
    <property type="evidence" value="ECO:0007669"/>
    <property type="project" value="TreeGrafter"/>
</dbReference>
<organism evidence="7 8">
    <name type="scientific">Pseudonocardia hierapolitana</name>
    <dbReference type="NCBI Taxonomy" id="1128676"/>
    <lineage>
        <taxon>Bacteria</taxon>
        <taxon>Bacillati</taxon>
        <taxon>Actinomycetota</taxon>
        <taxon>Actinomycetes</taxon>
        <taxon>Pseudonocardiales</taxon>
        <taxon>Pseudonocardiaceae</taxon>
        <taxon>Pseudonocardia</taxon>
    </lineage>
</organism>
<keyword evidence="8" id="KW-1185">Reference proteome</keyword>
<proteinExistence type="predicted"/>
<keyword evidence="3" id="KW-0804">Transcription</keyword>
<dbReference type="Pfam" id="PF16859">
    <property type="entry name" value="TetR_C_11"/>
    <property type="match status" value="1"/>
</dbReference>
<dbReference type="InterPro" id="IPR001647">
    <property type="entry name" value="HTH_TetR"/>
</dbReference>
<dbReference type="Gene3D" id="1.10.10.60">
    <property type="entry name" value="Homeodomain-like"/>
    <property type="match status" value="1"/>
</dbReference>
<dbReference type="Proteomes" id="UP000321261">
    <property type="component" value="Unassembled WGS sequence"/>
</dbReference>
<dbReference type="Gene3D" id="1.10.357.10">
    <property type="entry name" value="Tetracycline Repressor, domain 2"/>
    <property type="match status" value="1"/>
</dbReference>
<keyword evidence="1" id="KW-0805">Transcription regulation</keyword>
<dbReference type="SUPFAM" id="SSF48498">
    <property type="entry name" value="Tetracyclin repressor-like, C-terminal domain"/>
    <property type="match status" value="1"/>
</dbReference>
<dbReference type="PANTHER" id="PTHR30055">
    <property type="entry name" value="HTH-TYPE TRANSCRIPTIONAL REGULATOR RUTR"/>
    <property type="match status" value="1"/>
</dbReference>
<evidence type="ECO:0000313" key="8">
    <source>
        <dbReference type="Proteomes" id="UP000321261"/>
    </source>
</evidence>
<dbReference type="AlphaFoldDB" id="A0A561T060"/>
<dbReference type="InterPro" id="IPR050109">
    <property type="entry name" value="HTH-type_TetR-like_transc_reg"/>
</dbReference>
<evidence type="ECO:0000313" key="7">
    <source>
        <dbReference type="EMBL" id="TWF80502.1"/>
    </source>
</evidence>
<dbReference type="PANTHER" id="PTHR30055:SF148">
    <property type="entry name" value="TETR-FAMILY TRANSCRIPTIONAL REGULATOR"/>
    <property type="match status" value="1"/>
</dbReference>
<gene>
    <name evidence="7" type="ORF">FHX44_116445</name>
</gene>
<protein>
    <submittedName>
        <fullName evidence="7">TetR family transcriptional regulator</fullName>
    </submittedName>
</protein>
<reference evidence="7 8" key="1">
    <citation type="submission" date="2019-06" db="EMBL/GenBank/DDBJ databases">
        <title>Sequencing the genomes of 1000 actinobacteria strains.</title>
        <authorList>
            <person name="Klenk H.-P."/>
        </authorList>
    </citation>
    <scope>NUCLEOTIDE SEQUENCE [LARGE SCALE GENOMIC DNA]</scope>
    <source>
        <strain evidence="7 8">DSM 45671</strain>
    </source>
</reference>
<dbReference type="SUPFAM" id="SSF46689">
    <property type="entry name" value="Homeodomain-like"/>
    <property type="match status" value="1"/>
</dbReference>
<dbReference type="Pfam" id="PF00440">
    <property type="entry name" value="TetR_N"/>
    <property type="match status" value="1"/>
</dbReference>
<dbReference type="InterPro" id="IPR036271">
    <property type="entry name" value="Tet_transcr_reg_TetR-rel_C_sf"/>
</dbReference>
<evidence type="ECO:0000256" key="4">
    <source>
        <dbReference type="PROSITE-ProRule" id="PRU00335"/>
    </source>
</evidence>
<dbReference type="PROSITE" id="PS50977">
    <property type="entry name" value="HTH_TETR_2"/>
    <property type="match status" value="1"/>
</dbReference>
<feature type="domain" description="HTH tetR-type" evidence="6">
    <location>
        <begin position="42"/>
        <end position="102"/>
    </location>
</feature>
<evidence type="ECO:0000259" key="6">
    <source>
        <dbReference type="PROSITE" id="PS50977"/>
    </source>
</evidence>
<evidence type="ECO:0000256" key="3">
    <source>
        <dbReference type="ARBA" id="ARBA00023163"/>
    </source>
</evidence>
<feature type="DNA-binding region" description="H-T-H motif" evidence="4">
    <location>
        <begin position="65"/>
        <end position="84"/>
    </location>
</feature>
<name>A0A561T060_9PSEU</name>
<dbReference type="InterPro" id="IPR011075">
    <property type="entry name" value="TetR_C"/>
</dbReference>
<evidence type="ECO:0000256" key="2">
    <source>
        <dbReference type="ARBA" id="ARBA00023125"/>
    </source>
</evidence>
<dbReference type="InterPro" id="IPR009057">
    <property type="entry name" value="Homeodomain-like_sf"/>
</dbReference>
<evidence type="ECO:0000256" key="5">
    <source>
        <dbReference type="SAM" id="MobiDB-lite"/>
    </source>
</evidence>
<comment type="caution">
    <text evidence="7">The sequence shown here is derived from an EMBL/GenBank/DDBJ whole genome shotgun (WGS) entry which is preliminary data.</text>
</comment>
<dbReference type="GO" id="GO:0003700">
    <property type="term" value="F:DNA-binding transcription factor activity"/>
    <property type="evidence" value="ECO:0007669"/>
    <property type="project" value="TreeGrafter"/>
</dbReference>